<dbReference type="EMBL" id="RZNJ01000004">
    <property type="protein sequence ID" value="RUT30368.1"/>
    <property type="molecule type" value="Genomic_DNA"/>
</dbReference>
<keyword evidence="2" id="KW-0732">Signal</keyword>
<feature type="domain" description="Extensin-like C-terminal" evidence="3">
    <location>
        <begin position="126"/>
        <end position="287"/>
    </location>
</feature>
<dbReference type="RefSeq" id="WP_127189150.1">
    <property type="nucleotide sequence ID" value="NZ_RZNJ01000004.1"/>
</dbReference>
<comment type="caution">
    <text evidence="4">The sequence shown here is derived from an EMBL/GenBank/DDBJ whole genome shotgun (WGS) entry which is preliminary data.</text>
</comment>
<dbReference type="OrthoDB" id="9809788at2"/>
<evidence type="ECO:0000256" key="2">
    <source>
        <dbReference type="SAM" id="SignalP"/>
    </source>
</evidence>
<dbReference type="Proteomes" id="UP000281547">
    <property type="component" value="Unassembled WGS sequence"/>
</dbReference>
<evidence type="ECO:0000256" key="1">
    <source>
        <dbReference type="SAM" id="MobiDB-lite"/>
    </source>
</evidence>
<accession>A0A433X8K2</accession>
<feature type="signal peptide" evidence="2">
    <location>
        <begin position="1"/>
        <end position="18"/>
    </location>
</feature>
<reference evidence="4 5" key="1">
    <citation type="journal article" date="2016" name="Int. J. Syst. Evol. Microbiol.">
        <title>Arsenicitalea aurantiaca gen. nov., sp. nov., a new member of the family Hyphomicrobiaceae, isolated from high-arsenic sediment.</title>
        <authorList>
            <person name="Mu Y."/>
            <person name="Zhou L."/>
            <person name="Zeng X.C."/>
            <person name="Liu L."/>
            <person name="Pan Y."/>
            <person name="Chen X."/>
            <person name="Wang J."/>
            <person name="Li S."/>
            <person name="Li W.J."/>
            <person name="Wang Y."/>
        </authorList>
    </citation>
    <scope>NUCLEOTIDE SEQUENCE [LARGE SCALE GENOMIC DNA]</scope>
    <source>
        <strain evidence="4 5">42-50</strain>
    </source>
</reference>
<gene>
    <name evidence="4" type="ORF">EMQ25_13760</name>
</gene>
<organism evidence="4 5">
    <name type="scientific">Arsenicitalea aurantiaca</name>
    <dbReference type="NCBI Taxonomy" id="1783274"/>
    <lineage>
        <taxon>Bacteria</taxon>
        <taxon>Pseudomonadati</taxon>
        <taxon>Pseudomonadota</taxon>
        <taxon>Alphaproteobacteria</taxon>
        <taxon>Hyphomicrobiales</taxon>
        <taxon>Devosiaceae</taxon>
        <taxon>Arsenicitalea</taxon>
    </lineage>
</organism>
<feature type="compositionally biased region" description="Acidic residues" evidence="1">
    <location>
        <begin position="34"/>
        <end position="58"/>
    </location>
</feature>
<protein>
    <submittedName>
        <fullName evidence="4">Extensin</fullName>
    </submittedName>
</protein>
<evidence type="ECO:0000313" key="4">
    <source>
        <dbReference type="EMBL" id="RUT30368.1"/>
    </source>
</evidence>
<evidence type="ECO:0000313" key="5">
    <source>
        <dbReference type="Proteomes" id="UP000281547"/>
    </source>
</evidence>
<proteinExistence type="predicted"/>
<feature type="region of interest" description="Disordered" evidence="1">
    <location>
        <begin position="19"/>
        <end position="97"/>
    </location>
</feature>
<evidence type="ECO:0000259" key="3">
    <source>
        <dbReference type="Pfam" id="PF06904"/>
    </source>
</evidence>
<keyword evidence="5" id="KW-1185">Reference proteome</keyword>
<dbReference type="InterPro" id="IPR009683">
    <property type="entry name" value="Extensin-like_C"/>
</dbReference>
<dbReference type="Pfam" id="PF06904">
    <property type="entry name" value="Extensin-like_C"/>
    <property type="match status" value="1"/>
</dbReference>
<name>A0A433X8K2_9HYPH</name>
<feature type="compositionally biased region" description="Acidic residues" evidence="1">
    <location>
        <begin position="65"/>
        <end position="77"/>
    </location>
</feature>
<dbReference type="AlphaFoldDB" id="A0A433X8K2"/>
<sequence length="295" mass="31657">MRPIIVLLALAIAFPGFAQEEAPPPLPRDRPETVIEEPIEAVEEAEETGESDDEDVEDDQVRETEGDEPLETEDATDDLPPLPRPVPQDEPVAEPADEPVDDAVADVPDRVYQAACPAVLMGLVEAEMLPPIEDEACGERSPLSVTGVLANGRMVPLSGAVTLNCAMAGALPGWIAEIDGYAQARENSSIASVRVGTSYFCRNRNNASSGFLSEHGFANALDVTGFELEDGRSIALPDGWEEPLSSEGRLLRFAHSAACARFTTTLGPEANALHEDHFHLDMGCHGRTCTARLCE</sequence>
<feature type="chain" id="PRO_5019352535" evidence="2">
    <location>
        <begin position="19"/>
        <end position="295"/>
    </location>
</feature>